<dbReference type="Proteomes" id="UP001152320">
    <property type="component" value="Unassembled WGS sequence"/>
</dbReference>
<sequence>MSCLTNLLGFLKDITHSDDRHCSVDVVLWIFKIYLNNVPHERSPIDMEGWSIGGKLLPRVKTWLCNKTQRLVLRDCAFSWRKQVTNSVPQGLVLQPLSFTFEMNDRYTDILARV</sequence>
<dbReference type="EMBL" id="JAIZAY010000643">
    <property type="protein sequence ID" value="KAJ8018091.1"/>
    <property type="molecule type" value="Genomic_DNA"/>
</dbReference>
<dbReference type="AlphaFoldDB" id="A0A9Q0YG75"/>
<accession>A0A9Q0YG75</accession>
<proteinExistence type="predicted"/>
<reference evidence="1" key="1">
    <citation type="submission" date="2021-10" db="EMBL/GenBank/DDBJ databases">
        <title>Tropical sea cucumber genome reveals ecological adaptation and Cuvierian tubules defense mechanism.</title>
        <authorList>
            <person name="Chen T."/>
        </authorList>
    </citation>
    <scope>NUCLEOTIDE SEQUENCE</scope>
    <source>
        <strain evidence="1">Nanhai2018</strain>
        <tissue evidence="1">Muscle</tissue>
    </source>
</reference>
<evidence type="ECO:0008006" key="3">
    <source>
        <dbReference type="Google" id="ProtNLM"/>
    </source>
</evidence>
<name>A0A9Q0YG75_HOLLE</name>
<dbReference type="OrthoDB" id="426210at2759"/>
<evidence type="ECO:0000313" key="1">
    <source>
        <dbReference type="EMBL" id="KAJ8018091.1"/>
    </source>
</evidence>
<protein>
    <recommendedName>
        <fullName evidence="3">Reverse transcriptase domain-containing protein</fullName>
    </recommendedName>
</protein>
<keyword evidence="2" id="KW-1185">Reference proteome</keyword>
<organism evidence="1 2">
    <name type="scientific">Holothuria leucospilota</name>
    <name type="common">Black long sea cucumber</name>
    <name type="synonym">Mertensiothuria leucospilota</name>
    <dbReference type="NCBI Taxonomy" id="206669"/>
    <lineage>
        <taxon>Eukaryota</taxon>
        <taxon>Metazoa</taxon>
        <taxon>Echinodermata</taxon>
        <taxon>Eleutherozoa</taxon>
        <taxon>Echinozoa</taxon>
        <taxon>Holothuroidea</taxon>
        <taxon>Aspidochirotacea</taxon>
        <taxon>Aspidochirotida</taxon>
        <taxon>Holothuriidae</taxon>
        <taxon>Holothuria</taxon>
    </lineage>
</organism>
<gene>
    <name evidence="1" type="ORF">HOLleu_44109</name>
</gene>
<evidence type="ECO:0000313" key="2">
    <source>
        <dbReference type="Proteomes" id="UP001152320"/>
    </source>
</evidence>
<comment type="caution">
    <text evidence="1">The sequence shown here is derived from an EMBL/GenBank/DDBJ whole genome shotgun (WGS) entry which is preliminary data.</text>
</comment>